<dbReference type="InterPro" id="IPR036388">
    <property type="entry name" value="WH-like_DNA-bd_sf"/>
</dbReference>
<dbReference type="SUPFAM" id="SSF53822">
    <property type="entry name" value="Periplasmic binding protein-like I"/>
    <property type="match status" value="1"/>
</dbReference>
<dbReference type="InterPro" id="IPR028082">
    <property type="entry name" value="Peripla_BP_I"/>
</dbReference>
<evidence type="ECO:0000259" key="5">
    <source>
        <dbReference type="PROSITE" id="PS50949"/>
    </source>
</evidence>
<dbReference type="PROSITE" id="PS50949">
    <property type="entry name" value="HTH_GNTR"/>
    <property type="match status" value="1"/>
</dbReference>
<proteinExistence type="predicted"/>
<keyword evidence="7" id="KW-1185">Reference proteome</keyword>
<evidence type="ECO:0000256" key="1">
    <source>
        <dbReference type="ARBA" id="ARBA00022491"/>
    </source>
</evidence>
<dbReference type="InterPro" id="IPR036390">
    <property type="entry name" value="WH_DNA-bd_sf"/>
</dbReference>
<dbReference type="PRINTS" id="PR00035">
    <property type="entry name" value="HTHGNTR"/>
</dbReference>
<dbReference type="Pfam" id="PF13377">
    <property type="entry name" value="Peripla_BP_3"/>
    <property type="match status" value="1"/>
</dbReference>
<evidence type="ECO:0000256" key="3">
    <source>
        <dbReference type="ARBA" id="ARBA00023125"/>
    </source>
</evidence>
<accession>A0A9X4KLZ5</accession>
<dbReference type="GO" id="GO:0003700">
    <property type="term" value="F:DNA-binding transcription factor activity"/>
    <property type="evidence" value="ECO:0007669"/>
    <property type="project" value="InterPro"/>
</dbReference>
<dbReference type="Gene3D" id="3.40.50.2300">
    <property type="match status" value="2"/>
</dbReference>
<dbReference type="CDD" id="cd06267">
    <property type="entry name" value="PBP1_LacI_sugar_binding-like"/>
    <property type="match status" value="1"/>
</dbReference>
<evidence type="ECO:0000256" key="4">
    <source>
        <dbReference type="ARBA" id="ARBA00023163"/>
    </source>
</evidence>
<comment type="caution">
    <text evidence="6">The sequence shown here is derived from an EMBL/GenBank/DDBJ whole genome shotgun (WGS) entry which is preliminary data.</text>
</comment>
<evidence type="ECO:0000256" key="2">
    <source>
        <dbReference type="ARBA" id="ARBA00023015"/>
    </source>
</evidence>
<evidence type="ECO:0000313" key="7">
    <source>
        <dbReference type="Proteomes" id="UP001153387"/>
    </source>
</evidence>
<dbReference type="CDD" id="cd07377">
    <property type="entry name" value="WHTH_GntR"/>
    <property type="match status" value="1"/>
</dbReference>
<keyword evidence="1" id="KW-0678">Repressor</keyword>
<dbReference type="RefSeq" id="WP_277567939.1">
    <property type="nucleotide sequence ID" value="NZ_JAPDHZ010000006.1"/>
</dbReference>
<keyword evidence="4" id="KW-0804">Transcription</keyword>
<dbReference type="SMART" id="SM00345">
    <property type="entry name" value="HTH_GNTR"/>
    <property type="match status" value="1"/>
</dbReference>
<dbReference type="GO" id="GO:0000976">
    <property type="term" value="F:transcription cis-regulatory region binding"/>
    <property type="evidence" value="ECO:0007669"/>
    <property type="project" value="TreeGrafter"/>
</dbReference>
<organism evidence="6 7">
    <name type="scientific">Cohnella ginsengisoli</name>
    <dbReference type="NCBI Taxonomy" id="425004"/>
    <lineage>
        <taxon>Bacteria</taxon>
        <taxon>Bacillati</taxon>
        <taxon>Bacillota</taxon>
        <taxon>Bacilli</taxon>
        <taxon>Bacillales</taxon>
        <taxon>Paenibacillaceae</taxon>
        <taxon>Cohnella</taxon>
    </lineage>
</organism>
<dbReference type="Proteomes" id="UP001153387">
    <property type="component" value="Unassembled WGS sequence"/>
</dbReference>
<keyword evidence="2" id="KW-0805">Transcription regulation</keyword>
<dbReference type="SUPFAM" id="SSF46785">
    <property type="entry name" value="Winged helix' DNA-binding domain"/>
    <property type="match status" value="1"/>
</dbReference>
<name>A0A9X4KLZ5_9BACL</name>
<feature type="domain" description="HTH gntR-type" evidence="5">
    <location>
        <begin position="12"/>
        <end position="80"/>
    </location>
</feature>
<dbReference type="Pfam" id="PF00392">
    <property type="entry name" value="GntR"/>
    <property type="match status" value="1"/>
</dbReference>
<dbReference type="PANTHER" id="PTHR30146">
    <property type="entry name" value="LACI-RELATED TRANSCRIPTIONAL REPRESSOR"/>
    <property type="match status" value="1"/>
</dbReference>
<gene>
    <name evidence="6" type="ORF">OMP38_27570</name>
</gene>
<evidence type="ECO:0000313" key="6">
    <source>
        <dbReference type="EMBL" id="MDG0794176.1"/>
    </source>
</evidence>
<reference evidence="6 7" key="1">
    <citation type="submission" date="2022-10" db="EMBL/GenBank/DDBJ databases">
        <title>Comparative genomic analysis of Cohnella hashimotonis sp. nov., isolated from the International Space Station.</title>
        <authorList>
            <person name="Simpson A."/>
            <person name="Venkateswaran K."/>
        </authorList>
    </citation>
    <scope>NUCLEOTIDE SEQUENCE [LARGE SCALE GENOMIC DNA]</scope>
    <source>
        <strain evidence="6 7">DSM 18997</strain>
    </source>
</reference>
<dbReference type="Gene3D" id="1.10.10.10">
    <property type="entry name" value="Winged helix-like DNA-binding domain superfamily/Winged helix DNA-binding domain"/>
    <property type="match status" value="1"/>
</dbReference>
<dbReference type="EMBL" id="JAPDHZ010000006">
    <property type="protein sequence ID" value="MDG0794176.1"/>
    <property type="molecule type" value="Genomic_DNA"/>
</dbReference>
<dbReference type="PANTHER" id="PTHR30146:SF148">
    <property type="entry name" value="HTH-TYPE TRANSCRIPTIONAL REPRESSOR PURR-RELATED"/>
    <property type="match status" value="1"/>
</dbReference>
<keyword evidence="3" id="KW-0238">DNA-binding</keyword>
<sequence length="381" mass="41818">MNRREKLVKGPVVLYEQMRTKIIELIRERNLRPHDPIPSEAELAAMYGVSTRTSKEALAALAKEGLVYRLPRRGTFLAERPGAPQRSNPLPIALVVPDMDEYAGAIVQSAVGAARQAGAEVLLRVTGGDLTEEERTLKQAAAEARGIILFPGNRRTCPDELLRLHLAQFPIVIVDRAYREIGLPSVYHDHYQGGYELTDYLIEAGHRQIGFITADIEGVMSREDRYYGYMQALLNNRIPFEGSMVLTLPGPGDGFGNRSVPALDEAGTAAALERFLQAHPRMTAVFCANDELAGQTMAACFRLGVKVPLQLSVAGFTDSSLARRLPVPLTTMRKPADTLGEAAVRLLLERIDNPSVSPPPSVKYPTQLIVRDSVRTLISPS</sequence>
<protein>
    <submittedName>
        <fullName evidence="6">GntR family transcriptional regulator</fullName>
    </submittedName>
</protein>
<dbReference type="AlphaFoldDB" id="A0A9X4KLZ5"/>
<dbReference type="InterPro" id="IPR046335">
    <property type="entry name" value="LacI/GalR-like_sensor"/>
</dbReference>
<dbReference type="InterPro" id="IPR000524">
    <property type="entry name" value="Tscrpt_reg_HTH_GntR"/>
</dbReference>